<dbReference type="Gene3D" id="3.40.109.10">
    <property type="entry name" value="NADH Oxidase"/>
    <property type="match status" value="1"/>
</dbReference>
<protein>
    <recommendedName>
        <fullName evidence="9">Nitroreductase domain-containing protein</fullName>
    </recommendedName>
</protein>
<proteinExistence type="inferred from homology"/>
<evidence type="ECO:0000313" key="11">
    <source>
        <dbReference type="Proteomes" id="UP001165060"/>
    </source>
</evidence>
<feature type="chain" id="PRO_5047165491" description="Nitroreductase domain-containing protein" evidence="8">
    <location>
        <begin position="21"/>
        <end position="228"/>
    </location>
</feature>
<dbReference type="InterPro" id="IPR026021">
    <property type="entry name" value="YdjA-like"/>
</dbReference>
<evidence type="ECO:0000256" key="7">
    <source>
        <dbReference type="ARBA" id="ARBA00023027"/>
    </source>
</evidence>
<comment type="similarity">
    <text evidence="2">Belongs to the nitroreductase family.</text>
</comment>
<evidence type="ECO:0000256" key="8">
    <source>
        <dbReference type="SAM" id="SignalP"/>
    </source>
</evidence>
<evidence type="ECO:0000256" key="4">
    <source>
        <dbReference type="ARBA" id="ARBA00022643"/>
    </source>
</evidence>
<dbReference type="Proteomes" id="UP001165060">
    <property type="component" value="Unassembled WGS sequence"/>
</dbReference>
<keyword evidence="3" id="KW-0285">Flavoprotein</keyword>
<keyword evidence="7" id="KW-0520">NAD</keyword>
<dbReference type="CDD" id="cd02135">
    <property type="entry name" value="YdjA-like"/>
    <property type="match status" value="1"/>
</dbReference>
<reference evidence="10 11" key="1">
    <citation type="journal article" date="2023" name="Commun. Biol.">
        <title>Genome analysis of Parmales, the sister group of diatoms, reveals the evolutionary specialization of diatoms from phago-mixotrophs to photoautotrophs.</title>
        <authorList>
            <person name="Ban H."/>
            <person name="Sato S."/>
            <person name="Yoshikawa S."/>
            <person name="Yamada K."/>
            <person name="Nakamura Y."/>
            <person name="Ichinomiya M."/>
            <person name="Sato N."/>
            <person name="Blanc-Mathieu R."/>
            <person name="Endo H."/>
            <person name="Kuwata A."/>
            <person name="Ogata H."/>
        </authorList>
    </citation>
    <scope>NUCLEOTIDE SEQUENCE [LARGE SCALE GENOMIC DNA]</scope>
</reference>
<dbReference type="PANTHER" id="PTHR43821">
    <property type="entry name" value="NAD(P)H NITROREDUCTASE YDJA-RELATED"/>
    <property type="match status" value="1"/>
</dbReference>
<keyword evidence="5" id="KW-0521">NADP</keyword>
<feature type="non-terminal residue" evidence="10">
    <location>
        <position position="1"/>
    </location>
</feature>
<feature type="domain" description="Nitroreductase" evidence="9">
    <location>
        <begin position="37"/>
        <end position="205"/>
    </location>
</feature>
<gene>
    <name evidence="10" type="ORF">TeGR_g7389</name>
</gene>
<name>A0ABQ6M7D4_9STRA</name>
<evidence type="ECO:0000256" key="2">
    <source>
        <dbReference type="ARBA" id="ARBA00007118"/>
    </source>
</evidence>
<dbReference type="Pfam" id="PF00881">
    <property type="entry name" value="Nitroreductase"/>
    <property type="match status" value="1"/>
</dbReference>
<evidence type="ECO:0000256" key="1">
    <source>
        <dbReference type="ARBA" id="ARBA00001917"/>
    </source>
</evidence>
<dbReference type="InterPro" id="IPR052530">
    <property type="entry name" value="NAD(P)H_nitroreductase"/>
</dbReference>
<dbReference type="EMBL" id="BRYB01000034">
    <property type="protein sequence ID" value="GMI20980.1"/>
    <property type="molecule type" value="Genomic_DNA"/>
</dbReference>
<dbReference type="InterPro" id="IPR000415">
    <property type="entry name" value="Nitroreductase-like"/>
</dbReference>
<keyword evidence="8" id="KW-0732">Signal</keyword>
<feature type="signal peptide" evidence="8">
    <location>
        <begin position="1"/>
        <end position="20"/>
    </location>
</feature>
<keyword evidence="4" id="KW-0288">FMN</keyword>
<keyword evidence="6" id="KW-0560">Oxidoreductase</keyword>
<evidence type="ECO:0000256" key="6">
    <source>
        <dbReference type="ARBA" id="ARBA00023002"/>
    </source>
</evidence>
<organism evidence="10 11">
    <name type="scientific">Tetraparma gracilis</name>
    <dbReference type="NCBI Taxonomy" id="2962635"/>
    <lineage>
        <taxon>Eukaryota</taxon>
        <taxon>Sar</taxon>
        <taxon>Stramenopiles</taxon>
        <taxon>Ochrophyta</taxon>
        <taxon>Bolidophyceae</taxon>
        <taxon>Parmales</taxon>
        <taxon>Triparmaceae</taxon>
        <taxon>Tetraparma</taxon>
    </lineage>
</organism>
<evidence type="ECO:0000256" key="3">
    <source>
        <dbReference type="ARBA" id="ARBA00022630"/>
    </source>
</evidence>
<dbReference type="InterPro" id="IPR029479">
    <property type="entry name" value="Nitroreductase"/>
</dbReference>
<evidence type="ECO:0000256" key="5">
    <source>
        <dbReference type="ARBA" id="ARBA00022857"/>
    </source>
</evidence>
<sequence length="228" mass="24247">GMPPPAGPLLFLAGVCGGLALSLLRRPPPPRSVSELIRLRRSVFPKQYSGEVIGDDVVGEILESARWAPNHKLTEPWRFVVFAGAGKDALGAFLAADYKASTPPPSFSQSKHAKKLSSMRATSHCLAIIVSRNASSAPEVEDVCSVAMAVQNMGLLASERGVGAYWSSAACGLGGGGEPGERAPGVRKFLGLGEGEYCIGWFFMGRVEGSVEGKGRRKGVESYVEWRR</sequence>
<dbReference type="SUPFAM" id="SSF55469">
    <property type="entry name" value="FMN-dependent nitroreductase-like"/>
    <property type="match status" value="1"/>
</dbReference>
<comment type="caution">
    <text evidence="10">The sequence shown here is derived from an EMBL/GenBank/DDBJ whole genome shotgun (WGS) entry which is preliminary data.</text>
</comment>
<comment type="cofactor">
    <cofactor evidence="1">
        <name>FMN</name>
        <dbReference type="ChEBI" id="CHEBI:58210"/>
    </cofactor>
</comment>
<accession>A0ABQ6M7D4</accession>
<evidence type="ECO:0000259" key="9">
    <source>
        <dbReference type="Pfam" id="PF00881"/>
    </source>
</evidence>
<keyword evidence="11" id="KW-1185">Reference proteome</keyword>
<evidence type="ECO:0000313" key="10">
    <source>
        <dbReference type="EMBL" id="GMI20980.1"/>
    </source>
</evidence>
<dbReference type="PANTHER" id="PTHR43821:SF1">
    <property type="entry name" value="NAD(P)H NITROREDUCTASE YDJA-RELATED"/>
    <property type="match status" value="1"/>
</dbReference>